<dbReference type="AlphaFoldDB" id="A0AA38S971"/>
<keyword evidence="6" id="KW-1185">Reference proteome</keyword>
<feature type="region of interest" description="Disordered" evidence="4">
    <location>
        <begin position="41"/>
        <end position="60"/>
    </location>
</feature>
<evidence type="ECO:0008006" key="7">
    <source>
        <dbReference type="Google" id="ProtNLM"/>
    </source>
</evidence>
<organism evidence="5 6">
    <name type="scientific">Coniochaeta hoffmannii</name>
    <dbReference type="NCBI Taxonomy" id="91930"/>
    <lineage>
        <taxon>Eukaryota</taxon>
        <taxon>Fungi</taxon>
        <taxon>Dikarya</taxon>
        <taxon>Ascomycota</taxon>
        <taxon>Pezizomycotina</taxon>
        <taxon>Sordariomycetes</taxon>
        <taxon>Sordariomycetidae</taxon>
        <taxon>Coniochaetales</taxon>
        <taxon>Coniochaetaceae</taxon>
        <taxon>Coniochaeta</taxon>
    </lineage>
</organism>
<keyword evidence="2" id="KW-0809">Transit peptide</keyword>
<dbReference type="InterPro" id="IPR032710">
    <property type="entry name" value="NTF2-like_dom_sf"/>
</dbReference>
<keyword evidence="3" id="KW-0496">Mitochondrion</keyword>
<evidence type="ECO:0000256" key="2">
    <source>
        <dbReference type="ARBA" id="ARBA00022946"/>
    </source>
</evidence>
<dbReference type="InterPro" id="IPR051975">
    <property type="entry name" value="mtLSU_mL45"/>
</dbReference>
<accession>A0AA38S971</accession>
<proteinExistence type="predicted"/>
<gene>
    <name evidence="5" type="ORF">NKR19_g3137</name>
</gene>
<dbReference type="PANTHER" id="PTHR28554">
    <property type="entry name" value="39S RIBOSOMAL PROTEIN L45, MITOCHONDRIAL"/>
    <property type="match status" value="1"/>
</dbReference>
<dbReference type="EMBL" id="JANBVN010000034">
    <property type="protein sequence ID" value="KAJ9160510.1"/>
    <property type="molecule type" value="Genomic_DNA"/>
</dbReference>
<evidence type="ECO:0000313" key="5">
    <source>
        <dbReference type="EMBL" id="KAJ9160510.1"/>
    </source>
</evidence>
<protein>
    <recommendedName>
        <fullName evidence="7">Tim44-like domain-containing protein</fullName>
    </recommendedName>
</protein>
<dbReference type="PANTHER" id="PTHR28554:SF1">
    <property type="entry name" value="LARGE RIBOSOMAL SUBUNIT PROTEIN ML45"/>
    <property type="match status" value="1"/>
</dbReference>
<dbReference type="Proteomes" id="UP001174691">
    <property type="component" value="Unassembled WGS sequence"/>
</dbReference>
<reference evidence="5" key="1">
    <citation type="submission" date="2022-07" db="EMBL/GenBank/DDBJ databases">
        <title>Fungi with potential for degradation of polypropylene.</title>
        <authorList>
            <person name="Gostincar C."/>
        </authorList>
    </citation>
    <scope>NUCLEOTIDE SEQUENCE</scope>
    <source>
        <strain evidence="5">EXF-13287</strain>
    </source>
</reference>
<evidence type="ECO:0000313" key="6">
    <source>
        <dbReference type="Proteomes" id="UP001174691"/>
    </source>
</evidence>
<evidence type="ECO:0000256" key="4">
    <source>
        <dbReference type="SAM" id="MobiDB-lite"/>
    </source>
</evidence>
<evidence type="ECO:0000256" key="1">
    <source>
        <dbReference type="ARBA" id="ARBA00004173"/>
    </source>
</evidence>
<dbReference type="GO" id="GO:0005739">
    <property type="term" value="C:mitochondrion"/>
    <property type="evidence" value="ECO:0007669"/>
    <property type="project" value="UniProtKB-SubCell"/>
</dbReference>
<comment type="subcellular location">
    <subcellularLocation>
        <location evidence="1">Mitochondrion</location>
    </subcellularLocation>
</comment>
<name>A0AA38S971_9PEZI</name>
<dbReference type="Gene3D" id="3.10.450.240">
    <property type="match status" value="1"/>
</dbReference>
<dbReference type="SUPFAM" id="SSF54427">
    <property type="entry name" value="NTF2-like"/>
    <property type="match status" value="1"/>
</dbReference>
<evidence type="ECO:0000256" key="3">
    <source>
        <dbReference type="ARBA" id="ARBA00023128"/>
    </source>
</evidence>
<sequence length="314" mass="35976">MAVAGRLRSSTALGLRQTAWRAGETTQWQHVRCMSAIDRATNARAKREQSRKTGLRQEQSVMGGTDLQNEILIPSTWVRPPLGRFPRSPSYLYHYLFTKGRDFLGRLGMKWSSKPGLFKPALYKPNTSKIVPMAKAMHVAMYEALARGDKAALRKTCGAVLADRFAATIDSRPPGRRYGWELVRYNWTMPWRYPRIMDHKLTPLQRDPRLSDNAHPPVLRQVVVTIASRQRRVEYDYGKQGGGRVVPGSEKEVDVVENVVLSQPLDRDTWVPKADWKIISLIGETTPEKWREDKELMESMERLHAQQTRNRIGL</sequence>
<comment type="caution">
    <text evidence="5">The sequence shown here is derived from an EMBL/GenBank/DDBJ whole genome shotgun (WGS) entry which is preliminary data.</text>
</comment>